<evidence type="ECO:0000256" key="2">
    <source>
        <dbReference type="SAM" id="MobiDB-lite"/>
    </source>
</evidence>
<evidence type="ECO:0000256" key="1">
    <source>
        <dbReference type="SAM" id="Coils"/>
    </source>
</evidence>
<reference evidence="4" key="2">
    <citation type="submission" date="2023-05" db="EMBL/GenBank/DDBJ databases">
        <authorList>
            <person name="Schelkunov M.I."/>
        </authorList>
    </citation>
    <scope>NUCLEOTIDE SEQUENCE</scope>
    <source>
        <strain evidence="4">Hsosn_3</strain>
        <tissue evidence="4">Leaf</tissue>
    </source>
</reference>
<accession>A0AAD8IXF5</accession>
<keyword evidence="1" id="KW-0175">Coiled coil</keyword>
<protein>
    <recommendedName>
        <fullName evidence="3">Transposase (putative) gypsy type domain-containing protein</fullName>
    </recommendedName>
</protein>
<feature type="region of interest" description="Disordered" evidence="2">
    <location>
        <begin position="614"/>
        <end position="644"/>
    </location>
</feature>
<evidence type="ECO:0000313" key="5">
    <source>
        <dbReference type="Proteomes" id="UP001237642"/>
    </source>
</evidence>
<feature type="compositionally biased region" description="Polar residues" evidence="2">
    <location>
        <begin position="631"/>
        <end position="644"/>
    </location>
</feature>
<keyword evidence="5" id="KW-1185">Reference proteome</keyword>
<organism evidence="4 5">
    <name type="scientific">Heracleum sosnowskyi</name>
    <dbReference type="NCBI Taxonomy" id="360622"/>
    <lineage>
        <taxon>Eukaryota</taxon>
        <taxon>Viridiplantae</taxon>
        <taxon>Streptophyta</taxon>
        <taxon>Embryophyta</taxon>
        <taxon>Tracheophyta</taxon>
        <taxon>Spermatophyta</taxon>
        <taxon>Magnoliopsida</taxon>
        <taxon>eudicotyledons</taxon>
        <taxon>Gunneridae</taxon>
        <taxon>Pentapetalae</taxon>
        <taxon>asterids</taxon>
        <taxon>campanulids</taxon>
        <taxon>Apiales</taxon>
        <taxon>Apiaceae</taxon>
        <taxon>Apioideae</taxon>
        <taxon>apioid superclade</taxon>
        <taxon>Tordylieae</taxon>
        <taxon>Tordyliinae</taxon>
        <taxon>Heracleum</taxon>
    </lineage>
</organism>
<feature type="domain" description="Transposase (putative) gypsy type" evidence="3">
    <location>
        <begin position="146"/>
        <end position="206"/>
    </location>
</feature>
<dbReference type="Pfam" id="PF04195">
    <property type="entry name" value="Transposase_28"/>
    <property type="match status" value="1"/>
</dbReference>
<comment type="caution">
    <text evidence="4">The sequence shown here is derived from an EMBL/GenBank/DDBJ whole genome shotgun (WGS) entry which is preliminary data.</text>
</comment>
<dbReference type="AlphaFoldDB" id="A0AAD8IXF5"/>
<dbReference type="EMBL" id="JAUIZM010000003">
    <property type="protein sequence ID" value="KAK1392112.1"/>
    <property type="molecule type" value="Genomic_DNA"/>
</dbReference>
<dbReference type="InterPro" id="IPR007321">
    <property type="entry name" value="Transposase_28"/>
</dbReference>
<sequence>MAKKKKQSGPLVTRLFVHEPSRGGVLSTPDGFWSDTSYFFVKKDPDIEQSFYYRDLSSCYRNHQEFGHPGPYDESEFDFAFSQMGISDAPYLLKEKFSSLPDVQMDKLVRASFHLGPEISWRWPQSGERIYHRPKDGYVGVWLETLRSGWNPRCHQFVKHLCKYVYKISIMQITPNGVKWITWFLACCNKMGYQPTLRLFHQLFKLVQSNKEPLYEIRFRAEECGYPSGSAKPVIQQSTLKFWNGEVIFLKGLDLEFLPHIVSNVEAEVFDVFTLEGEALVQIHQFCECLGFQMTRDSFMKHDLLFELGCLPYFKPELYAIMSSNALAASFKKLGGVHNTKSPGEIGGSGSSALKEGGAESVAPAPPQPEPVADAVNVELVEDLEPRSSKKRKIHVGKKTPAKAKATVDKIVADNDGRGPDNEPIRIGNLTLEQLAGMCADIPTDSDFEEMEGAGSNACLKRLVGHWAHTGSLISALASIIITERKSVHEFANEKDARIRDLELENASLKTHNAEKDSEFESKLSGLQAELLAVEKRANDLDEVNKHLVLENAKTRDSIISEFKGGPEYDQDVADAAAPEIQRAWIVSERHVKTNPNADWDSFVGEFLAAKLSIEQGKGEPQPYDGPNPSFIPNSTNPDSNGDP</sequence>
<gene>
    <name evidence="4" type="ORF">POM88_011168</name>
</gene>
<proteinExistence type="predicted"/>
<dbReference type="Proteomes" id="UP001237642">
    <property type="component" value="Unassembled WGS sequence"/>
</dbReference>
<feature type="region of interest" description="Disordered" evidence="2">
    <location>
        <begin position="342"/>
        <end position="371"/>
    </location>
</feature>
<evidence type="ECO:0000259" key="3">
    <source>
        <dbReference type="Pfam" id="PF04195"/>
    </source>
</evidence>
<evidence type="ECO:0000313" key="4">
    <source>
        <dbReference type="EMBL" id="KAK1392112.1"/>
    </source>
</evidence>
<name>A0AAD8IXF5_9APIA</name>
<feature type="coiled-coil region" evidence="1">
    <location>
        <begin position="492"/>
        <end position="544"/>
    </location>
</feature>
<reference evidence="4" key="1">
    <citation type="submission" date="2023-02" db="EMBL/GenBank/DDBJ databases">
        <title>Genome of toxic invasive species Heracleum sosnowskyi carries increased number of genes despite the absence of recent whole-genome duplications.</title>
        <authorList>
            <person name="Schelkunov M."/>
            <person name="Shtratnikova V."/>
            <person name="Makarenko M."/>
            <person name="Klepikova A."/>
            <person name="Omelchenko D."/>
            <person name="Novikova G."/>
            <person name="Obukhova E."/>
            <person name="Bogdanov V."/>
            <person name="Penin A."/>
            <person name="Logacheva M."/>
        </authorList>
    </citation>
    <scope>NUCLEOTIDE SEQUENCE</scope>
    <source>
        <strain evidence="4">Hsosn_3</strain>
        <tissue evidence="4">Leaf</tissue>
    </source>
</reference>